<keyword evidence="1" id="KW-0175">Coiled coil</keyword>
<evidence type="ECO:0000313" key="4">
    <source>
        <dbReference type="Proteomes" id="UP000726777"/>
    </source>
</evidence>
<name>A0A9Q3UKG2_VIBPH</name>
<dbReference type="EMBL" id="JACVHL010000048">
    <property type="protein sequence ID" value="MCC3808360.1"/>
    <property type="molecule type" value="Genomic_DNA"/>
</dbReference>
<evidence type="ECO:0000256" key="1">
    <source>
        <dbReference type="SAM" id="Coils"/>
    </source>
</evidence>
<protein>
    <submittedName>
        <fullName evidence="3">Uncharacterized protein</fullName>
    </submittedName>
</protein>
<feature type="coiled-coil region" evidence="1">
    <location>
        <begin position="27"/>
        <end position="65"/>
    </location>
</feature>
<organism evidence="3 4">
    <name type="scientific">Vibrio parahaemolyticus</name>
    <dbReference type="NCBI Taxonomy" id="670"/>
    <lineage>
        <taxon>Bacteria</taxon>
        <taxon>Pseudomonadati</taxon>
        <taxon>Pseudomonadota</taxon>
        <taxon>Gammaproteobacteria</taxon>
        <taxon>Vibrionales</taxon>
        <taxon>Vibrionaceae</taxon>
        <taxon>Vibrio</taxon>
    </lineage>
</organism>
<sequence>MILRKLMIMLLVFLSSTAFSVEQSSDVSELRKNVEIKKQEYDRAKKAYEEAKASLESALKSADKDEVPCTCVFNKNRAWNPEKVIWRDVCWECANYRDDGTCSKVRKVEGAVVE</sequence>
<evidence type="ECO:0000313" key="3">
    <source>
        <dbReference type="EMBL" id="MCC3808360.1"/>
    </source>
</evidence>
<keyword evidence="2" id="KW-0732">Signal</keyword>
<dbReference type="Proteomes" id="UP000726777">
    <property type="component" value="Unassembled WGS sequence"/>
</dbReference>
<dbReference type="AlphaFoldDB" id="A0A9Q3UKG2"/>
<dbReference type="RefSeq" id="WP_176296519.1">
    <property type="nucleotide sequence ID" value="NZ_CP064041.1"/>
</dbReference>
<comment type="caution">
    <text evidence="3">The sequence shown here is derived from an EMBL/GenBank/DDBJ whole genome shotgun (WGS) entry which is preliminary data.</text>
</comment>
<evidence type="ECO:0000256" key="2">
    <source>
        <dbReference type="SAM" id="SignalP"/>
    </source>
</evidence>
<feature type="chain" id="PRO_5040420054" evidence="2">
    <location>
        <begin position="21"/>
        <end position="114"/>
    </location>
</feature>
<accession>A0A9Q3UKG2</accession>
<gene>
    <name evidence="3" type="ORF">IB292_25505</name>
</gene>
<proteinExistence type="predicted"/>
<reference evidence="3" key="1">
    <citation type="submission" date="2020-09" db="EMBL/GenBank/DDBJ databases">
        <title>Genome sequence of Vibrio parahaemolyticus isolates.</title>
        <authorList>
            <person name="Hammerl J.A."/>
            <person name="Strauch E."/>
        </authorList>
    </citation>
    <scope>NUCLEOTIDE SEQUENCE</scope>
    <source>
        <strain evidence="3">17-VB00146</strain>
    </source>
</reference>
<feature type="signal peptide" evidence="2">
    <location>
        <begin position="1"/>
        <end position="20"/>
    </location>
</feature>